<dbReference type="Pfam" id="PF00348">
    <property type="entry name" value="polyprenyl_synt"/>
    <property type="match status" value="1"/>
</dbReference>
<dbReference type="InterPro" id="IPR008949">
    <property type="entry name" value="Isoprenoid_synthase_dom_sf"/>
</dbReference>
<dbReference type="KEGG" id="tpav:HRQ91_02770"/>
<keyword evidence="5" id="KW-1185">Reference proteome</keyword>
<dbReference type="SFLD" id="SFLDS00005">
    <property type="entry name" value="Isoprenoid_Synthase_Type_I"/>
    <property type="match status" value="1"/>
</dbReference>
<proteinExistence type="inferred from homology"/>
<dbReference type="PANTHER" id="PTHR12001:SF44">
    <property type="entry name" value="GERANYLGERANYL PYROPHOSPHATE SYNTHASE"/>
    <property type="match status" value="1"/>
</dbReference>
<dbReference type="GO" id="GO:0004659">
    <property type="term" value="F:prenyltransferase activity"/>
    <property type="evidence" value="ECO:0007669"/>
    <property type="project" value="InterPro"/>
</dbReference>
<dbReference type="PROSITE" id="PS00444">
    <property type="entry name" value="POLYPRENYL_SYNTHASE_2"/>
    <property type="match status" value="1"/>
</dbReference>
<dbReference type="Gene3D" id="1.10.600.10">
    <property type="entry name" value="Farnesyl Diphosphate Synthase"/>
    <property type="match status" value="1"/>
</dbReference>
<dbReference type="PANTHER" id="PTHR12001">
    <property type="entry name" value="GERANYLGERANYL PYROPHOSPHATE SYNTHASE"/>
    <property type="match status" value="1"/>
</dbReference>
<organism evidence="4 5">
    <name type="scientific">Treponema parvum</name>
    <dbReference type="NCBI Taxonomy" id="138851"/>
    <lineage>
        <taxon>Bacteria</taxon>
        <taxon>Pseudomonadati</taxon>
        <taxon>Spirochaetota</taxon>
        <taxon>Spirochaetia</taxon>
        <taxon>Spirochaetales</taxon>
        <taxon>Treponemataceae</taxon>
        <taxon>Treponema</taxon>
    </lineage>
</organism>
<protein>
    <submittedName>
        <fullName evidence="4">Polyprenyl synthetase family protein</fullName>
    </submittedName>
</protein>
<keyword evidence="2" id="KW-0460">Magnesium</keyword>
<gene>
    <name evidence="4" type="ORF">HRQ91_02770</name>
</gene>
<dbReference type="GO" id="GO:0008299">
    <property type="term" value="P:isoprenoid biosynthetic process"/>
    <property type="evidence" value="ECO:0007669"/>
    <property type="project" value="InterPro"/>
</dbReference>
<dbReference type="InterPro" id="IPR033749">
    <property type="entry name" value="Polyprenyl_synt_CS"/>
</dbReference>
<dbReference type="SUPFAM" id="SSF48576">
    <property type="entry name" value="Terpenoid synthases"/>
    <property type="match status" value="1"/>
</dbReference>
<accession>A0A975F3S7</accession>
<comment type="similarity">
    <text evidence="3">Belongs to the FPP/GGPP synthase family.</text>
</comment>
<dbReference type="EMBL" id="CP054142">
    <property type="protein sequence ID" value="QTQ13464.1"/>
    <property type="molecule type" value="Genomic_DNA"/>
</dbReference>
<dbReference type="InterPro" id="IPR000092">
    <property type="entry name" value="Polyprenyl_synt"/>
</dbReference>
<sequence length="365" mass="40546">MDKDRSDSIKEELAEIEADLDKALPQTYTREWKNESFASIPDCVSPSHLNALTIPCRELLKLGGKRWRPLLLILCAKITAEHTAKKDPEAKKNIMKNARHIVPLVEFVHTASLIHDDIEDASEMRRGRPAAHITFGIDTAINAASWLYFEAAVCVNTLQAPEHIKNRLFRLYTQELRRLHLGQAMDILWHREPGLIPSVEEYKAMVENKTGTLASLAAQAGIIAAGGDESDAAKAGKIAAQIGIGFQILDDVQNLTTGNAGKQRGDDIVENKKSLPVLLHLQKNPQDKDLITRYMASARKNGIDDECVEKCISLLEKSGAVKDAYDEGKDLVNLKSRELSALYSGFADDDSDIVRLFRNMIPDIK</sequence>
<dbReference type="SFLD" id="SFLDG01017">
    <property type="entry name" value="Polyprenyl_Transferase_Like"/>
    <property type="match status" value="1"/>
</dbReference>
<keyword evidence="1" id="KW-0479">Metal-binding</keyword>
<evidence type="ECO:0000256" key="1">
    <source>
        <dbReference type="ARBA" id="ARBA00022723"/>
    </source>
</evidence>
<dbReference type="CDD" id="cd00685">
    <property type="entry name" value="Trans_IPPS_HT"/>
    <property type="match status" value="1"/>
</dbReference>
<dbReference type="RefSeq" id="WP_210120154.1">
    <property type="nucleotide sequence ID" value="NZ_CP054142.1"/>
</dbReference>
<dbReference type="PROSITE" id="PS00723">
    <property type="entry name" value="POLYPRENYL_SYNTHASE_1"/>
    <property type="match status" value="1"/>
</dbReference>
<keyword evidence="3" id="KW-0808">Transferase</keyword>
<evidence type="ECO:0000256" key="2">
    <source>
        <dbReference type="ARBA" id="ARBA00022842"/>
    </source>
</evidence>
<dbReference type="AlphaFoldDB" id="A0A975F3S7"/>
<evidence type="ECO:0000313" key="5">
    <source>
        <dbReference type="Proteomes" id="UP000671908"/>
    </source>
</evidence>
<reference evidence="4 5" key="1">
    <citation type="journal article" date="2021" name="Microbiol. Resour. Announc.">
        <title>Complete Genome Sequences of Three Human Oral Treponema parvum Isolates.</title>
        <authorList>
            <person name="Zeng H."/>
            <person name="Watt R.M."/>
        </authorList>
    </citation>
    <scope>NUCLEOTIDE SEQUENCE [LARGE SCALE GENOMIC DNA]</scope>
    <source>
        <strain evidence="4 5">ATCC 700770</strain>
    </source>
</reference>
<dbReference type="Proteomes" id="UP000671908">
    <property type="component" value="Chromosome"/>
</dbReference>
<evidence type="ECO:0000313" key="4">
    <source>
        <dbReference type="EMBL" id="QTQ13464.1"/>
    </source>
</evidence>
<dbReference type="GO" id="GO:0046872">
    <property type="term" value="F:metal ion binding"/>
    <property type="evidence" value="ECO:0007669"/>
    <property type="project" value="UniProtKB-KW"/>
</dbReference>
<name>A0A975F3S7_9SPIR</name>
<evidence type="ECO:0000256" key="3">
    <source>
        <dbReference type="RuleBase" id="RU004466"/>
    </source>
</evidence>